<dbReference type="InterPro" id="IPR011701">
    <property type="entry name" value="MFS"/>
</dbReference>
<dbReference type="AlphaFoldDB" id="A0A9P4QC95"/>
<name>A0A9P4QC95_9PEZI</name>
<feature type="transmembrane region" description="Helical" evidence="3">
    <location>
        <begin position="313"/>
        <end position="340"/>
    </location>
</feature>
<feature type="transmembrane region" description="Helical" evidence="3">
    <location>
        <begin position="221"/>
        <end position="239"/>
    </location>
</feature>
<keyword evidence="3" id="KW-0812">Transmembrane</keyword>
<dbReference type="PANTHER" id="PTHR42910">
    <property type="entry name" value="TRANSPORTER SCO4007-RELATED"/>
    <property type="match status" value="1"/>
</dbReference>
<keyword evidence="6" id="KW-1185">Reference proteome</keyword>
<evidence type="ECO:0000313" key="6">
    <source>
        <dbReference type="Proteomes" id="UP000799441"/>
    </source>
</evidence>
<proteinExistence type="predicted"/>
<evidence type="ECO:0000259" key="4">
    <source>
        <dbReference type="PROSITE" id="PS50850"/>
    </source>
</evidence>
<feature type="domain" description="Major facilitator superfamily (MFS) profile" evidence="4">
    <location>
        <begin position="125"/>
        <end position="506"/>
    </location>
</feature>
<accession>A0A9P4QC95</accession>
<feature type="transmembrane region" description="Helical" evidence="3">
    <location>
        <begin position="251"/>
        <end position="269"/>
    </location>
</feature>
<comment type="caution">
    <text evidence="5">The sequence shown here is derived from an EMBL/GenBank/DDBJ whole genome shotgun (WGS) entry which is preliminary data.</text>
</comment>
<feature type="transmembrane region" description="Helical" evidence="3">
    <location>
        <begin position="392"/>
        <end position="414"/>
    </location>
</feature>
<feature type="region of interest" description="Disordered" evidence="2">
    <location>
        <begin position="525"/>
        <end position="623"/>
    </location>
</feature>
<keyword evidence="3" id="KW-0472">Membrane</keyword>
<sequence length="623" mass="67552">MSSPDGAVARQQFQHDQHHAPTPQGAKPDADQADPQAISTATSSKAASLSSKSHEGSVDDKHPEREHQDTIAPSPLAQSLSPPTPSSPEQSPTFWQRKPWSVLYRIATYVPPRCRYDPNAPPKFSMALNVLFGFAGAFTVANLYYTHPILNILAQDFDVPYVRVSQIPTVAQAGYASGLLFLCPLGDMFKRRPFVLSLVWLTATLTLALCLTSSLEVFSGMTFIIGVATVTPQLMLPLVGDLAPPNRRAAAMSIVVSGLMLGILVARLLSGILTQYTSWRVVYWLSFGLQYIIVILLYLFMPDYPATNKGLNYFKVLWSILVMLTKHPVLVQACLISFFTAATFTNYWTTVTFLLAGPPYHYGPVIIGLFALIGIGIMCFGPPYARHVIDRFVPHLSVLLGLTYSMIGTCLGTYIGTFSIAGPILQAFLVDFGLQTSQISNRSAIFSIEPKARNRVNTAFMVATFCGQLVGTTVGSHLYAIGGWEVSGSYSVASLGVAFLVTFARGPWEDRWIGWRGGWSMKKKCSDSVDGRMPEPGAAAAATAAGHAKPEELDLEKGVNHSEAKIGDAEAANEGRETERAMGMLAAENEPVGRKSASVEHTSEKKVAESHEDVIAPAEGKRG</sequence>
<dbReference type="PANTHER" id="PTHR42910:SF1">
    <property type="entry name" value="MAJOR FACILITATOR SUPERFAMILY (MFS) PROFILE DOMAIN-CONTAINING PROTEIN"/>
    <property type="match status" value="1"/>
</dbReference>
<evidence type="ECO:0000256" key="2">
    <source>
        <dbReference type="SAM" id="MobiDB-lite"/>
    </source>
</evidence>
<feature type="transmembrane region" description="Helical" evidence="3">
    <location>
        <begin position="194"/>
        <end position="215"/>
    </location>
</feature>
<reference evidence="5" key="1">
    <citation type="journal article" date="2020" name="Stud. Mycol.">
        <title>101 Dothideomycetes genomes: a test case for predicting lifestyles and emergence of pathogens.</title>
        <authorList>
            <person name="Haridas S."/>
            <person name="Albert R."/>
            <person name="Binder M."/>
            <person name="Bloem J."/>
            <person name="Labutti K."/>
            <person name="Salamov A."/>
            <person name="Andreopoulos B."/>
            <person name="Baker S."/>
            <person name="Barry K."/>
            <person name="Bills G."/>
            <person name="Bluhm B."/>
            <person name="Cannon C."/>
            <person name="Castanera R."/>
            <person name="Culley D."/>
            <person name="Daum C."/>
            <person name="Ezra D."/>
            <person name="Gonzalez J."/>
            <person name="Henrissat B."/>
            <person name="Kuo A."/>
            <person name="Liang C."/>
            <person name="Lipzen A."/>
            <person name="Lutzoni F."/>
            <person name="Magnuson J."/>
            <person name="Mondo S."/>
            <person name="Nolan M."/>
            <person name="Ohm R."/>
            <person name="Pangilinan J."/>
            <person name="Park H.-J."/>
            <person name="Ramirez L."/>
            <person name="Alfaro M."/>
            <person name="Sun H."/>
            <person name="Tritt A."/>
            <person name="Yoshinaga Y."/>
            <person name="Zwiers L.-H."/>
            <person name="Turgeon B."/>
            <person name="Goodwin S."/>
            <person name="Spatafora J."/>
            <person name="Crous P."/>
            <person name="Grigoriev I."/>
        </authorList>
    </citation>
    <scope>NUCLEOTIDE SEQUENCE</scope>
    <source>
        <strain evidence="5">CBS 116435</strain>
    </source>
</reference>
<feature type="transmembrane region" description="Helical" evidence="3">
    <location>
        <begin position="360"/>
        <end position="380"/>
    </location>
</feature>
<dbReference type="Gene3D" id="1.20.1250.20">
    <property type="entry name" value="MFS general substrate transporter like domains"/>
    <property type="match status" value="1"/>
</dbReference>
<comment type="subcellular location">
    <subcellularLocation>
        <location evidence="1">Membrane</location>
        <topology evidence="1">Multi-pass membrane protein</topology>
    </subcellularLocation>
</comment>
<dbReference type="EMBL" id="MU003771">
    <property type="protein sequence ID" value="KAF2724578.1"/>
    <property type="molecule type" value="Genomic_DNA"/>
</dbReference>
<dbReference type="InterPro" id="IPR020846">
    <property type="entry name" value="MFS_dom"/>
</dbReference>
<dbReference type="Proteomes" id="UP000799441">
    <property type="component" value="Unassembled WGS sequence"/>
</dbReference>
<evidence type="ECO:0000313" key="5">
    <source>
        <dbReference type="EMBL" id="KAF2724578.1"/>
    </source>
</evidence>
<dbReference type="CDD" id="cd17324">
    <property type="entry name" value="MFS_NepI_like"/>
    <property type="match status" value="1"/>
</dbReference>
<dbReference type="OrthoDB" id="2105912at2759"/>
<dbReference type="SUPFAM" id="SSF103473">
    <property type="entry name" value="MFS general substrate transporter"/>
    <property type="match status" value="1"/>
</dbReference>
<gene>
    <name evidence="5" type="ORF">K431DRAFT_282008</name>
</gene>
<dbReference type="InterPro" id="IPR036259">
    <property type="entry name" value="MFS_trans_sf"/>
</dbReference>
<evidence type="ECO:0000256" key="3">
    <source>
        <dbReference type="SAM" id="Phobius"/>
    </source>
</evidence>
<dbReference type="PROSITE" id="PS50850">
    <property type="entry name" value="MFS"/>
    <property type="match status" value="1"/>
</dbReference>
<feature type="compositionally biased region" description="Basic and acidic residues" evidence="2">
    <location>
        <begin position="52"/>
        <end position="69"/>
    </location>
</feature>
<dbReference type="GO" id="GO:0016020">
    <property type="term" value="C:membrane"/>
    <property type="evidence" value="ECO:0007669"/>
    <property type="project" value="UniProtKB-SubCell"/>
</dbReference>
<feature type="region of interest" description="Disordered" evidence="2">
    <location>
        <begin position="1"/>
        <end position="93"/>
    </location>
</feature>
<dbReference type="Pfam" id="PF07690">
    <property type="entry name" value="MFS_1"/>
    <property type="match status" value="1"/>
</dbReference>
<feature type="compositionally biased region" description="Basic and acidic residues" evidence="2">
    <location>
        <begin position="548"/>
        <end position="580"/>
    </location>
</feature>
<feature type="compositionally biased region" description="Basic and acidic residues" evidence="2">
    <location>
        <begin position="591"/>
        <end position="623"/>
    </location>
</feature>
<evidence type="ECO:0000256" key="1">
    <source>
        <dbReference type="ARBA" id="ARBA00004141"/>
    </source>
</evidence>
<feature type="transmembrane region" description="Helical" evidence="3">
    <location>
        <begin position="126"/>
        <end position="145"/>
    </location>
</feature>
<feature type="transmembrane region" description="Helical" evidence="3">
    <location>
        <begin position="281"/>
        <end position="301"/>
    </location>
</feature>
<feature type="compositionally biased region" description="Low complexity" evidence="2">
    <location>
        <begin position="23"/>
        <end position="51"/>
    </location>
</feature>
<organism evidence="5 6">
    <name type="scientific">Polychaeton citri CBS 116435</name>
    <dbReference type="NCBI Taxonomy" id="1314669"/>
    <lineage>
        <taxon>Eukaryota</taxon>
        <taxon>Fungi</taxon>
        <taxon>Dikarya</taxon>
        <taxon>Ascomycota</taxon>
        <taxon>Pezizomycotina</taxon>
        <taxon>Dothideomycetes</taxon>
        <taxon>Dothideomycetidae</taxon>
        <taxon>Capnodiales</taxon>
        <taxon>Capnodiaceae</taxon>
        <taxon>Polychaeton</taxon>
    </lineage>
</organism>
<feature type="compositionally biased region" description="Low complexity" evidence="2">
    <location>
        <begin position="72"/>
        <end position="93"/>
    </location>
</feature>
<protein>
    <submittedName>
        <fullName evidence="5">MFS general substrate transporter</fullName>
    </submittedName>
</protein>
<dbReference type="GO" id="GO:0022857">
    <property type="term" value="F:transmembrane transporter activity"/>
    <property type="evidence" value="ECO:0007669"/>
    <property type="project" value="InterPro"/>
</dbReference>
<feature type="compositionally biased region" description="Low complexity" evidence="2">
    <location>
        <begin position="537"/>
        <end position="547"/>
    </location>
</feature>
<feature type="transmembrane region" description="Helical" evidence="3">
    <location>
        <begin position="165"/>
        <end position="182"/>
    </location>
</feature>
<keyword evidence="3" id="KW-1133">Transmembrane helix</keyword>